<protein>
    <submittedName>
        <fullName evidence="2">Type II toxin-antitoxin system RelE/ParE family toxin</fullName>
    </submittedName>
</protein>
<dbReference type="InterPro" id="IPR035093">
    <property type="entry name" value="RelE/ParE_toxin_dom_sf"/>
</dbReference>
<evidence type="ECO:0000313" key="3">
    <source>
        <dbReference type="Proteomes" id="UP001597171"/>
    </source>
</evidence>
<dbReference type="Gene3D" id="3.30.2310.20">
    <property type="entry name" value="RelE-like"/>
    <property type="match status" value="1"/>
</dbReference>
<comment type="caution">
    <text evidence="2">The sequence shown here is derived from an EMBL/GenBank/DDBJ whole genome shotgun (WGS) entry which is preliminary data.</text>
</comment>
<evidence type="ECO:0000256" key="1">
    <source>
        <dbReference type="ARBA" id="ARBA00022649"/>
    </source>
</evidence>
<dbReference type="EMBL" id="JBHTMX010000023">
    <property type="protein sequence ID" value="MFD1331375.1"/>
    <property type="molecule type" value="Genomic_DNA"/>
</dbReference>
<accession>A0ABW3Z696</accession>
<sequence length="95" mass="11046">MAYRLSRDADRDVYELFLFGAERFGVEQAERYHTDLAQAFDLIGRHPWLAPERHDLGGARVHTHRSHAVIYDVGADGGVLILRVLHTTRDWRRHL</sequence>
<dbReference type="Pfam" id="PF05016">
    <property type="entry name" value="ParE_toxin"/>
    <property type="match status" value="1"/>
</dbReference>
<dbReference type="InterPro" id="IPR007712">
    <property type="entry name" value="RelE/ParE_toxin"/>
</dbReference>
<evidence type="ECO:0000313" key="2">
    <source>
        <dbReference type="EMBL" id="MFD1331375.1"/>
    </source>
</evidence>
<gene>
    <name evidence="2" type="ORF">ACFQ4O_05120</name>
</gene>
<organism evidence="2 3">
    <name type="scientific">Methylopila musalis</name>
    <dbReference type="NCBI Taxonomy" id="1134781"/>
    <lineage>
        <taxon>Bacteria</taxon>
        <taxon>Pseudomonadati</taxon>
        <taxon>Pseudomonadota</taxon>
        <taxon>Alphaproteobacteria</taxon>
        <taxon>Hyphomicrobiales</taxon>
        <taxon>Methylopilaceae</taxon>
        <taxon>Methylopila</taxon>
    </lineage>
</organism>
<name>A0ABW3Z696_9HYPH</name>
<keyword evidence="1" id="KW-1277">Toxin-antitoxin system</keyword>
<keyword evidence="3" id="KW-1185">Reference proteome</keyword>
<reference evidence="3" key="1">
    <citation type="journal article" date="2019" name="Int. J. Syst. Evol. Microbiol.">
        <title>The Global Catalogue of Microorganisms (GCM) 10K type strain sequencing project: providing services to taxonomists for standard genome sequencing and annotation.</title>
        <authorList>
            <consortium name="The Broad Institute Genomics Platform"/>
            <consortium name="The Broad Institute Genome Sequencing Center for Infectious Disease"/>
            <person name="Wu L."/>
            <person name="Ma J."/>
        </authorList>
    </citation>
    <scope>NUCLEOTIDE SEQUENCE [LARGE SCALE GENOMIC DNA]</scope>
    <source>
        <strain evidence="3">CCUG 61696</strain>
    </source>
</reference>
<dbReference type="RefSeq" id="WP_378774580.1">
    <property type="nucleotide sequence ID" value="NZ_JBHTMX010000023.1"/>
</dbReference>
<dbReference type="Proteomes" id="UP001597171">
    <property type="component" value="Unassembled WGS sequence"/>
</dbReference>
<proteinExistence type="predicted"/>